<dbReference type="SUPFAM" id="SSF56204">
    <property type="entry name" value="Hect, E3 ligase catalytic domain"/>
    <property type="match status" value="1"/>
</dbReference>
<name>A0ABV0XUB6_9TELE</name>
<comment type="caution">
    <text evidence="1">The sequence shown here is derived from an EMBL/GenBank/DDBJ whole genome shotgun (WGS) entry which is preliminary data.</text>
</comment>
<evidence type="ECO:0000313" key="2">
    <source>
        <dbReference type="Proteomes" id="UP001469553"/>
    </source>
</evidence>
<organism evidence="1 2">
    <name type="scientific">Ameca splendens</name>
    <dbReference type="NCBI Taxonomy" id="208324"/>
    <lineage>
        <taxon>Eukaryota</taxon>
        <taxon>Metazoa</taxon>
        <taxon>Chordata</taxon>
        <taxon>Craniata</taxon>
        <taxon>Vertebrata</taxon>
        <taxon>Euteleostomi</taxon>
        <taxon>Actinopterygii</taxon>
        <taxon>Neopterygii</taxon>
        <taxon>Teleostei</taxon>
        <taxon>Neoteleostei</taxon>
        <taxon>Acanthomorphata</taxon>
        <taxon>Ovalentaria</taxon>
        <taxon>Atherinomorphae</taxon>
        <taxon>Cyprinodontiformes</taxon>
        <taxon>Goodeidae</taxon>
        <taxon>Ameca</taxon>
    </lineage>
</organism>
<dbReference type="InterPro" id="IPR035983">
    <property type="entry name" value="Hect_E3_ubiquitin_ligase"/>
</dbReference>
<proteinExistence type="predicted"/>
<accession>A0ABV0XUB6</accession>
<evidence type="ECO:0000313" key="1">
    <source>
        <dbReference type="EMBL" id="MEQ2284971.1"/>
    </source>
</evidence>
<dbReference type="Proteomes" id="UP001469553">
    <property type="component" value="Unassembled WGS sequence"/>
</dbReference>
<reference evidence="1 2" key="1">
    <citation type="submission" date="2021-06" db="EMBL/GenBank/DDBJ databases">
        <authorList>
            <person name="Palmer J.M."/>
        </authorList>
    </citation>
    <scope>NUCLEOTIDE SEQUENCE [LARGE SCALE GENOMIC DNA]</scope>
    <source>
        <strain evidence="1 2">AS_MEX2019</strain>
        <tissue evidence="1">Muscle</tissue>
    </source>
</reference>
<sequence length="230" mass="26065">MYKILWDSYYLGETNRKALNPGHSGGKGARQNSCALLASLRPQIIYLNCWLSKARQWGRLREGLHTLGVFDQVQLFPSVFFGVFCEATQPLKAEMLGQLFTINFSEQEEKLNKEAPVVTFWRHLLLECEVGRSSISLQDILHFATRADKLPAAGLSPPPSISFLHHPASSQVRLEEQNEKKVEWWVEALFPQSKPLSNNLILPVTSTYKAFKSSMEQAISHYVHLLPLDA</sequence>
<protein>
    <submittedName>
        <fullName evidence="1">Uncharacterized protein</fullName>
    </submittedName>
</protein>
<gene>
    <name evidence="1" type="ORF">AMECASPLE_027085</name>
</gene>
<dbReference type="EMBL" id="JAHRIP010012238">
    <property type="protein sequence ID" value="MEQ2284971.1"/>
    <property type="molecule type" value="Genomic_DNA"/>
</dbReference>
<dbReference type="Gene3D" id="3.30.2410.10">
    <property type="entry name" value="Hect, E3 ligase catalytic domain"/>
    <property type="match status" value="1"/>
</dbReference>
<keyword evidence="2" id="KW-1185">Reference proteome</keyword>